<name>W4LEY5_ENTF1</name>
<dbReference type="PANTHER" id="PTHR13696:SF99">
    <property type="entry name" value="COBYRINIC ACID AC-DIAMIDE SYNTHASE"/>
    <property type="match status" value="1"/>
</dbReference>
<dbReference type="EMBL" id="AZHW01000761">
    <property type="protein sequence ID" value="ETW96653.1"/>
    <property type="molecule type" value="Genomic_DNA"/>
</dbReference>
<evidence type="ECO:0000313" key="3">
    <source>
        <dbReference type="Proteomes" id="UP000019141"/>
    </source>
</evidence>
<dbReference type="SUPFAM" id="SSF52540">
    <property type="entry name" value="P-loop containing nucleoside triphosphate hydrolases"/>
    <property type="match status" value="1"/>
</dbReference>
<reference evidence="2 3" key="1">
    <citation type="journal article" date="2014" name="Nature">
        <title>An environmental bacterial taxon with a large and distinct metabolic repertoire.</title>
        <authorList>
            <person name="Wilson M.C."/>
            <person name="Mori T."/>
            <person name="Ruckert C."/>
            <person name="Uria A.R."/>
            <person name="Helf M.J."/>
            <person name="Takada K."/>
            <person name="Gernert C."/>
            <person name="Steffens U.A."/>
            <person name="Heycke N."/>
            <person name="Schmitt S."/>
            <person name="Rinke C."/>
            <person name="Helfrich E.J."/>
            <person name="Brachmann A.O."/>
            <person name="Gurgui C."/>
            <person name="Wakimoto T."/>
            <person name="Kracht M."/>
            <person name="Crusemann M."/>
            <person name="Hentschel U."/>
            <person name="Abe I."/>
            <person name="Matsunaga S."/>
            <person name="Kalinowski J."/>
            <person name="Takeyama H."/>
            <person name="Piel J."/>
        </authorList>
    </citation>
    <scope>NUCLEOTIDE SEQUENCE [LARGE SCALE GENOMIC DNA]</scope>
    <source>
        <strain evidence="3">TSY1</strain>
    </source>
</reference>
<dbReference type="CDD" id="cd02042">
    <property type="entry name" value="ParAB_family"/>
    <property type="match status" value="1"/>
</dbReference>
<keyword evidence="3" id="KW-1185">Reference proteome</keyword>
<organism evidence="2 3">
    <name type="scientific">Entotheonella factor</name>
    <dbReference type="NCBI Taxonomy" id="1429438"/>
    <lineage>
        <taxon>Bacteria</taxon>
        <taxon>Pseudomonadati</taxon>
        <taxon>Nitrospinota/Tectimicrobiota group</taxon>
        <taxon>Candidatus Tectimicrobiota</taxon>
        <taxon>Candidatus Entotheonellia</taxon>
        <taxon>Candidatus Entotheonellales</taxon>
        <taxon>Candidatus Entotheonellaceae</taxon>
        <taxon>Candidatus Entotheonella</taxon>
    </lineage>
</organism>
<evidence type="ECO:0000313" key="2">
    <source>
        <dbReference type="EMBL" id="ETW96653.1"/>
    </source>
</evidence>
<dbReference type="HOGENOM" id="CLU_037612_1_4_7"/>
<proteinExistence type="predicted"/>
<dbReference type="PIRSF" id="PIRSF009320">
    <property type="entry name" value="Nuc_binding_HP_1000"/>
    <property type="match status" value="1"/>
</dbReference>
<dbReference type="Gene3D" id="3.40.50.300">
    <property type="entry name" value="P-loop containing nucleotide triphosphate hydrolases"/>
    <property type="match status" value="1"/>
</dbReference>
<dbReference type="InterPro" id="IPR027417">
    <property type="entry name" value="P-loop_NTPase"/>
</dbReference>
<dbReference type="PANTHER" id="PTHR13696">
    <property type="entry name" value="P-LOOP CONTAINING NUCLEOSIDE TRIPHOSPHATE HYDROLASE"/>
    <property type="match status" value="1"/>
</dbReference>
<sequence>MSTVIAIANQKGGVGKTTTTVNVAYVLAQKGQRVLTIDMDPQASLTIYFGQNPRELEEKQKTVYWCLSREDIDLSHFILQGANGSAHLIPGSIQLAKAEQEFAQQWDSVSFLKDTIAQIQNQYDFILVDCPPTLTLLTVNSLVAANSVLIPVKTDYLSIMGIPLLIETIENVRRRQNPQLGIIGVVPTMFNARNKHDNDALAEIKESLEPDIRVFDPISRSTHFDNAAAEGRSTLELRPNFPAAQNYYSLTDYLIAYAIKA</sequence>
<feature type="domain" description="AAA" evidence="1">
    <location>
        <begin position="3"/>
        <end position="181"/>
    </location>
</feature>
<dbReference type="FunFam" id="3.40.50.300:FF:000285">
    <property type="entry name" value="Sporulation initiation inhibitor Soj"/>
    <property type="match status" value="1"/>
</dbReference>
<dbReference type="InterPro" id="IPR025669">
    <property type="entry name" value="AAA_dom"/>
</dbReference>
<dbReference type="Pfam" id="PF13614">
    <property type="entry name" value="AAA_31"/>
    <property type="match status" value="1"/>
</dbReference>
<protein>
    <submittedName>
        <fullName evidence="2">Plasmid partitioning protein ParA</fullName>
    </submittedName>
</protein>
<dbReference type="InterPro" id="IPR050678">
    <property type="entry name" value="DNA_Partitioning_ATPase"/>
</dbReference>
<dbReference type="Proteomes" id="UP000019141">
    <property type="component" value="Unassembled WGS sequence"/>
</dbReference>
<dbReference type="AlphaFoldDB" id="W4LEY5"/>
<comment type="caution">
    <text evidence="2">The sequence shown here is derived from an EMBL/GenBank/DDBJ whole genome shotgun (WGS) entry which is preliminary data.</text>
</comment>
<gene>
    <name evidence="2" type="ORF">ETSY1_25780</name>
</gene>
<accession>W4LEY5</accession>
<evidence type="ECO:0000259" key="1">
    <source>
        <dbReference type="Pfam" id="PF13614"/>
    </source>
</evidence>